<organism evidence="1 2">
    <name type="scientific">Ferrimonas pelagia</name>
    <dbReference type="NCBI Taxonomy" id="1177826"/>
    <lineage>
        <taxon>Bacteria</taxon>
        <taxon>Pseudomonadati</taxon>
        <taxon>Pseudomonadota</taxon>
        <taxon>Gammaproteobacteria</taxon>
        <taxon>Alteromonadales</taxon>
        <taxon>Ferrimonadaceae</taxon>
        <taxon>Ferrimonas</taxon>
    </lineage>
</organism>
<protein>
    <submittedName>
        <fullName evidence="1">Uncharacterized protein</fullName>
    </submittedName>
</protein>
<dbReference type="Proteomes" id="UP001499988">
    <property type="component" value="Unassembled WGS sequence"/>
</dbReference>
<reference evidence="2" key="1">
    <citation type="journal article" date="2019" name="Int. J. Syst. Evol. Microbiol.">
        <title>The Global Catalogue of Microorganisms (GCM) 10K type strain sequencing project: providing services to taxonomists for standard genome sequencing and annotation.</title>
        <authorList>
            <consortium name="The Broad Institute Genomics Platform"/>
            <consortium name="The Broad Institute Genome Sequencing Center for Infectious Disease"/>
            <person name="Wu L."/>
            <person name="Ma J."/>
        </authorList>
    </citation>
    <scope>NUCLEOTIDE SEQUENCE [LARGE SCALE GENOMIC DNA]</scope>
    <source>
        <strain evidence="2">JCM 18401</strain>
    </source>
</reference>
<proteinExistence type="predicted"/>
<gene>
    <name evidence="1" type="ORF">GCM10023333_12520</name>
</gene>
<comment type="caution">
    <text evidence="1">The sequence shown here is derived from an EMBL/GenBank/DDBJ whole genome shotgun (WGS) entry which is preliminary data.</text>
</comment>
<evidence type="ECO:0000313" key="1">
    <source>
        <dbReference type="EMBL" id="GAA4879904.1"/>
    </source>
</evidence>
<name>A0ABP9EIH5_9GAMM</name>
<accession>A0ABP9EIH5</accession>
<evidence type="ECO:0000313" key="2">
    <source>
        <dbReference type="Proteomes" id="UP001499988"/>
    </source>
</evidence>
<dbReference type="EMBL" id="BAABJZ010000016">
    <property type="protein sequence ID" value="GAA4879904.1"/>
    <property type="molecule type" value="Genomic_DNA"/>
</dbReference>
<sequence>MAIPTPAIDCCPQAPSLEWYQTNDGGAFYPRQSHINLQLYIEALDNCITDHQAP</sequence>
<keyword evidence="2" id="KW-1185">Reference proteome</keyword>